<dbReference type="PROSITE" id="PS51165">
    <property type="entry name" value="THUMP"/>
    <property type="match status" value="1"/>
</dbReference>
<dbReference type="GO" id="GO:0070043">
    <property type="term" value="F:rRNA (guanine-N7-)-methyltransferase activity"/>
    <property type="evidence" value="ECO:0007669"/>
    <property type="project" value="TreeGrafter"/>
</dbReference>
<accession>A0A9D9N3W5</accession>
<sequence length="385" mass="43592">MKFKMVAKTFKGLEPVLARELTELGADEITMERRAVSFTGTKELMYKANLHLRTAARILKPILVFKATDADQVYEAVKKVDWGALMNLKTTFSVDTTVFSDDFRHSKYVAYRVKDAIADWFMERYHKRPSVSVANPDLFINIHIAQDKCTLSLDSSGESLHKRGWRVSQNDAPINEALAAGMLLMAGWNGQTDLVDPMCGSGTILIEAAMIALNIPPGIYRSSFAFERWNDFDEELFGRLYNDESTERTFNHKIYGSDVSIRSIKIAEQNVKSAGLSKYIQLKVVSVQKLEAPTQNCLIVTNPPYGERIMSDDIFGLYADLGRCLKHKFAGSTAWVISSQEAYLERMGLHPSEKVKLLNGQLDCLFCRYDLFAGKRNDYLFKSRK</sequence>
<dbReference type="Proteomes" id="UP000823641">
    <property type="component" value="Unassembled WGS sequence"/>
</dbReference>
<evidence type="ECO:0000313" key="5">
    <source>
        <dbReference type="EMBL" id="MBO8459245.1"/>
    </source>
</evidence>
<name>A0A9D9N3W5_9BACT</name>
<dbReference type="Pfam" id="PF02926">
    <property type="entry name" value="THUMP"/>
    <property type="match status" value="1"/>
</dbReference>
<keyword evidence="3" id="KW-0694">RNA-binding</keyword>
<comment type="caution">
    <text evidence="5">The sequence shown here is derived from an EMBL/GenBank/DDBJ whole genome shotgun (WGS) entry which is preliminary data.</text>
</comment>
<evidence type="ECO:0000256" key="2">
    <source>
        <dbReference type="ARBA" id="ARBA00022679"/>
    </source>
</evidence>
<keyword evidence="1 5" id="KW-0489">Methyltransferase</keyword>
<dbReference type="CDD" id="cd11715">
    <property type="entry name" value="THUMP_AdoMetMT"/>
    <property type="match status" value="1"/>
</dbReference>
<dbReference type="InterPro" id="IPR054170">
    <property type="entry name" value="RlmL_1st"/>
</dbReference>
<dbReference type="SMART" id="SM00981">
    <property type="entry name" value="THUMP"/>
    <property type="match status" value="1"/>
</dbReference>
<dbReference type="PROSITE" id="PS01261">
    <property type="entry name" value="UPF0020"/>
    <property type="match status" value="1"/>
</dbReference>
<evidence type="ECO:0000256" key="3">
    <source>
        <dbReference type="PROSITE-ProRule" id="PRU00529"/>
    </source>
</evidence>
<dbReference type="InterPro" id="IPR029063">
    <property type="entry name" value="SAM-dependent_MTases_sf"/>
</dbReference>
<dbReference type="PANTHER" id="PTHR47313">
    <property type="entry name" value="RIBOSOMAL RNA LARGE SUBUNIT METHYLTRANSFERASE K/L"/>
    <property type="match status" value="1"/>
</dbReference>
<evidence type="ECO:0000259" key="4">
    <source>
        <dbReference type="PROSITE" id="PS51165"/>
    </source>
</evidence>
<dbReference type="InterPro" id="IPR004114">
    <property type="entry name" value="THUMP_dom"/>
</dbReference>
<proteinExistence type="predicted"/>
<evidence type="ECO:0000256" key="1">
    <source>
        <dbReference type="ARBA" id="ARBA00022603"/>
    </source>
</evidence>
<dbReference type="SUPFAM" id="SSF143437">
    <property type="entry name" value="THUMP domain-like"/>
    <property type="match status" value="1"/>
</dbReference>
<keyword evidence="2" id="KW-0808">Transferase</keyword>
<dbReference type="SUPFAM" id="SSF53335">
    <property type="entry name" value="S-adenosyl-L-methionine-dependent methyltransferases"/>
    <property type="match status" value="1"/>
</dbReference>
<dbReference type="PANTHER" id="PTHR47313:SF1">
    <property type="entry name" value="RIBOSOMAL RNA LARGE SUBUNIT METHYLTRANSFERASE K_L"/>
    <property type="match status" value="1"/>
</dbReference>
<dbReference type="Gene3D" id="3.30.2130.30">
    <property type="match status" value="1"/>
</dbReference>
<dbReference type="InterPro" id="IPR000241">
    <property type="entry name" value="RlmKL-like_Mtase"/>
</dbReference>
<evidence type="ECO:0000313" key="6">
    <source>
        <dbReference type="Proteomes" id="UP000823641"/>
    </source>
</evidence>
<dbReference type="PROSITE" id="PS00092">
    <property type="entry name" value="N6_MTASE"/>
    <property type="match status" value="1"/>
</dbReference>
<dbReference type="InterPro" id="IPR053943">
    <property type="entry name" value="RlmKL-like_Mtase_CS"/>
</dbReference>
<dbReference type="GO" id="GO:0003723">
    <property type="term" value="F:RNA binding"/>
    <property type="evidence" value="ECO:0007669"/>
    <property type="project" value="UniProtKB-UniRule"/>
</dbReference>
<dbReference type="Gene3D" id="3.40.50.150">
    <property type="entry name" value="Vaccinia Virus protein VP39"/>
    <property type="match status" value="1"/>
</dbReference>
<dbReference type="AlphaFoldDB" id="A0A9D9N3W5"/>
<reference evidence="5" key="1">
    <citation type="submission" date="2020-10" db="EMBL/GenBank/DDBJ databases">
        <authorList>
            <person name="Gilroy R."/>
        </authorList>
    </citation>
    <scope>NUCLEOTIDE SEQUENCE</scope>
    <source>
        <strain evidence="5">G3-3990</strain>
    </source>
</reference>
<dbReference type="EMBL" id="JADIMG010000030">
    <property type="protein sequence ID" value="MBO8459245.1"/>
    <property type="molecule type" value="Genomic_DNA"/>
</dbReference>
<feature type="domain" description="THUMP" evidence="4">
    <location>
        <begin position="44"/>
        <end position="155"/>
    </location>
</feature>
<dbReference type="InterPro" id="IPR002052">
    <property type="entry name" value="DNA_methylase_N6_adenine_CS"/>
</dbReference>
<organism evidence="5 6">
    <name type="scientific">Candidatus Gallipaludibacter merdavium</name>
    <dbReference type="NCBI Taxonomy" id="2840839"/>
    <lineage>
        <taxon>Bacteria</taxon>
        <taxon>Pseudomonadati</taxon>
        <taxon>Bacteroidota</taxon>
        <taxon>Bacteroidia</taxon>
        <taxon>Bacteroidales</taxon>
        <taxon>Candidatus Gallipaludibacter</taxon>
    </lineage>
</organism>
<reference evidence="5" key="2">
    <citation type="journal article" date="2021" name="PeerJ">
        <title>Extensive microbial diversity within the chicken gut microbiome revealed by metagenomics and culture.</title>
        <authorList>
            <person name="Gilroy R."/>
            <person name="Ravi A."/>
            <person name="Getino M."/>
            <person name="Pursley I."/>
            <person name="Horton D.L."/>
            <person name="Alikhan N.F."/>
            <person name="Baker D."/>
            <person name="Gharbi K."/>
            <person name="Hall N."/>
            <person name="Watson M."/>
            <person name="Adriaenssens E.M."/>
            <person name="Foster-Nyarko E."/>
            <person name="Jarju S."/>
            <person name="Secka A."/>
            <person name="Antonio M."/>
            <person name="Oren A."/>
            <person name="Chaudhuri R.R."/>
            <person name="La Ragione R."/>
            <person name="Hildebrand F."/>
            <person name="Pallen M.J."/>
        </authorList>
    </citation>
    <scope>NUCLEOTIDE SEQUENCE</scope>
    <source>
        <strain evidence="5">G3-3990</strain>
    </source>
</reference>
<gene>
    <name evidence="5" type="ORF">IAA73_02790</name>
</gene>
<dbReference type="Pfam" id="PF01170">
    <property type="entry name" value="UPF0020"/>
    <property type="match status" value="1"/>
</dbReference>
<dbReference type="Pfam" id="PF22020">
    <property type="entry name" value="RlmL_1st"/>
    <property type="match status" value="1"/>
</dbReference>
<dbReference type="GO" id="GO:0008990">
    <property type="term" value="F:rRNA (guanine-N2-)-methyltransferase activity"/>
    <property type="evidence" value="ECO:0007669"/>
    <property type="project" value="TreeGrafter"/>
</dbReference>
<protein>
    <submittedName>
        <fullName evidence="5">RNA methyltransferase</fullName>
    </submittedName>
</protein>